<keyword evidence="1" id="KW-0732">Signal</keyword>
<evidence type="ECO:0000256" key="1">
    <source>
        <dbReference type="SAM" id="SignalP"/>
    </source>
</evidence>
<dbReference type="EMBL" id="NQNY01000002">
    <property type="protein sequence ID" value="PAK21712.1"/>
    <property type="molecule type" value="Genomic_DNA"/>
</dbReference>
<proteinExistence type="predicted"/>
<name>A0A269TJP5_9BACT</name>
<feature type="chain" id="PRO_5012989906" description="Lipoprotein" evidence="1">
    <location>
        <begin position="25"/>
        <end position="773"/>
    </location>
</feature>
<protein>
    <recommendedName>
        <fullName evidence="4">Lipoprotein</fullName>
    </recommendedName>
</protein>
<feature type="signal peptide" evidence="1">
    <location>
        <begin position="1"/>
        <end position="24"/>
    </location>
</feature>
<reference evidence="3" key="1">
    <citation type="submission" date="2017-08" db="EMBL/GenBank/DDBJ databases">
        <authorList>
            <person name="Alvarez-Ponce D."/>
            <person name="Weitzman C.L."/>
            <person name="Tillett R.L."/>
            <person name="Sandmeier F.C."/>
            <person name="Tracy C.R."/>
        </authorList>
    </citation>
    <scope>NUCLEOTIDE SEQUENCE [LARGE SCALE GENOMIC DNA]</scope>
    <source>
        <strain evidence="3">723</strain>
    </source>
</reference>
<sequence length="773" mass="88108">MKKKQLIPIIAATSVIAVSVSVTAAVLVSQQNNNQKTYLENLDEKANNVKGTVSLTNGVALTLGILNSQQIVDKVANQLATTLFKKSFAEIDYSEIIAKWRNFVPSSLLSLLKVVSKQFKIVLDEYKQLSFEVKMVKKNETYPMVVSMTIINGEIKKDVTVNFINEVDEKNSTINHDIDGSKSQDSKHQINSNGLNDRRIIEEITNKINAKKFVSKDRMVKSSTVYAQYLLSNSETEAQKLQFVKKYVNLPVELTEEMIVSLVMNQPSEYSDNLTAEIVFAKGKQLGVASFSITGFVNITREFDEYWKTYSETFKNNPITVKTNSTAKDFFENIKDLQYANQLYELAKIANNDEDNLKKSFSTLVRPLPLKFGVIATNTFSVVEGEDLDKPGHIVLTSKASFNGIEKTAVILIKGFLSYYESLDAIHNDPNRELTENEKAQLDANVFLSLLNASIFNLKNEIGIVAVINQLNFIKSSNLSEPIKLVLYKDYLASVIINEEISKLLAKSTFKKFSFIFDQNAIFIEDILTISAELSFGSDNNVQVTFEKLPIIGTKKIEDFADEKKPIILNFKNVEIDNFLEVEKKISYVYPANIRNYRSFLYQLNQTEMGAFLYTYEWFDIKITPLMDHQEDKVSVHLKVYEPVKNIDGSISKKEKDVYFVLKFTNKLKYKNVSLSEFLKAVDVKERFLLMVEKGWLKSKTSGLYMTFMAWVYSGIEKVEAEILKKDVHDWIWTLEDPTSIKLLGKDAAYNLTQSKNVIKIILFPSKMPKYYD</sequence>
<gene>
    <name evidence="2" type="ORF">CJJ23_01080</name>
</gene>
<dbReference type="RefSeq" id="WP_095334544.1">
    <property type="nucleotide sequence ID" value="NZ_NQNY01000002.1"/>
</dbReference>
<comment type="caution">
    <text evidence="2">The sequence shown here is derived from an EMBL/GenBank/DDBJ whole genome shotgun (WGS) entry which is preliminary data.</text>
</comment>
<evidence type="ECO:0000313" key="2">
    <source>
        <dbReference type="EMBL" id="PAK21712.1"/>
    </source>
</evidence>
<accession>A0A269TJP5</accession>
<evidence type="ECO:0008006" key="4">
    <source>
        <dbReference type="Google" id="ProtNLM"/>
    </source>
</evidence>
<evidence type="ECO:0000313" key="3">
    <source>
        <dbReference type="Proteomes" id="UP000216943"/>
    </source>
</evidence>
<dbReference type="OrthoDB" id="9907936at2"/>
<dbReference type="Proteomes" id="UP000216943">
    <property type="component" value="Unassembled WGS sequence"/>
</dbReference>
<organism evidence="2 3">
    <name type="scientific">Mycoplasmopsis agassizii</name>
    <dbReference type="NCBI Taxonomy" id="33922"/>
    <lineage>
        <taxon>Bacteria</taxon>
        <taxon>Bacillati</taxon>
        <taxon>Mycoplasmatota</taxon>
        <taxon>Mycoplasmoidales</taxon>
        <taxon>Metamycoplasmataceae</taxon>
        <taxon>Mycoplasmopsis</taxon>
    </lineage>
</organism>
<dbReference type="AlphaFoldDB" id="A0A269TJP5"/>